<evidence type="ECO:0000313" key="4">
    <source>
        <dbReference type="Proteomes" id="UP000240400"/>
    </source>
</evidence>
<dbReference type="PANTHER" id="PTHR43441:SF2">
    <property type="entry name" value="FAMILY ACETYLTRANSFERASE, PUTATIVE (AFU_ORTHOLOGUE AFUA_7G00850)-RELATED"/>
    <property type="match status" value="1"/>
</dbReference>
<evidence type="ECO:0000313" key="5">
    <source>
        <dbReference type="Proteomes" id="UP000254412"/>
    </source>
</evidence>
<dbReference type="AlphaFoldDB" id="A0A291JIH3"/>
<sequence>MHYRPSITILPKVTLVPPDLQMAKALFQTIQENFSHLSRFLDFITEDMTVDEEKSYLKMMIQHQAEQKGQLFLIYYEDTLIGTIDLHKIDTKNSKAEVGYWIAKGYTGKRITTASVKFICGYAFHHLGLNKLTIVADVRNLASNKVARNAGFHFVATDVQDIYDGKHYRDMNRYRLLKDDFDLSQDH</sequence>
<dbReference type="PANTHER" id="PTHR43441">
    <property type="entry name" value="RIBOSOMAL-PROTEIN-SERINE ACETYLTRANSFERASE"/>
    <property type="match status" value="1"/>
</dbReference>
<dbReference type="RefSeq" id="WP_096808389.1">
    <property type="nucleotide sequence ID" value="NZ_BMCF01000001.1"/>
</dbReference>
<dbReference type="PROSITE" id="PS51186">
    <property type="entry name" value="GNAT"/>
    <property type="match status" value="1"/>
</dbReference>
<dbReference type="OrthoDB" id="9784707at2"/>
<reference evidence="3 5" key="3">
    <citation type="submission" date="2018-06" db="EMBL/GenBank/DDBJ databases">
        <authorList>
            <consortium name="Pathogen Informatics"/>
            <person name="Doyle S."/>
        </authorList>
    </citation>
    <scope>NUCLEOTIDE SEQUENCE [LARGE SCALE GENOMIC DNA]</scope>
    <source>
        <strain evidence="3 5">NCTC13834</strain>
    </source>
</reference>
<dbReference type="KEGG" id="snl:BJD96_02105"/>
<evidence type="ECO:0000259" key="1">
    <source>
        <dbReference type="PROSITE" id="PS51186"/>
    </source>
</evidence>
<evidence type="ECO:0000313" key="2">
    <source>
        <dbReference type="EMBL" id="PTK60405.1"/>
    </source>
</evidence>
<dbReference type="Gene3D" id="3.40.630.30">
    <property type="match status" value="1"/>
</dbReference>
<dbReference type="GO" id="GO:1990189">
    <property type="term" value="F:protein N-terminal-serine acetyltransferase activity"/>
    <property type="evidence" value="ECO:0007669"/>
    <property type="project" value="TreeGrafter"/>
</dbReference>
<reference evidence="2 4" key="1">
    <citation type="journal article" date="2016" name="Front. Microbiol.">
        <title>Comprehensive Phylogenetic Analysis of Bovine Non-aureus Staphylococci Species Based on Whole-Genome Sequencing.</title>
        <authorList>
            <person name="Naushad S."/>
            <person name="Barkema H.W."/>
            <person name="Luby C."/>
            <person name="Condas L.A."/>
            <person name="Nobrega D.B."/>
            <person name="Carson D.A."/>
            <person name="De Buck J."/>
        </authorList>
    </citation>
    <scope>NUCLEOTIDE SEQUENCE [LARGE SCALE GENOMIC DNA]</scope>
    <source>
        <strain evidence="2 4">SNUC 4337</strain>
    </source>
</reference>
<reference evidence="2" key="2">
    <citation type="submission" date="2018-03" db="EMBL/GenBank/DDBJ databases">
        <authorList>
            <person name="Keele B.F."/>
        </authorList>
    </citation>
    <scope>NUCLEOTIDE SEQUENCE</scope>
    <source>
        <strain evidence="2">SNUC 4337</strain>
    </source>
</reference>
<dbReference type="SUPFAM" id="SSF55729">
    <property type="entry name" value="Acyl-CoA N-acyltransferases (Nat)"/>
    <property type="match status" value="1"/>
</dbReference>
<dbReference type="EMBL" id="PZHR01000006">
    <property type="protein sequence ID" value="PTK60405.1"/>
    <property type="molecule type" value="Genomic_DNA"/>
</dbReference>
<keyword evidence="3" id="KW-0012">Acyltransferase</keyword>
<organism evidence="3 5">
    <name type="scientific">Staphylococcus nepalensis</name>
    <dbReference type="NCBI Taxonomy" id="214473"/>
    <lineage>
        <taxon>Bacteria</taxon>
        <taxon>Bacillati</taxon>
        <taxon>Bacillota</taxon>
        <taxon>Bacilli</taxon>
        <taxon>Bacillales</taxon>
        <taxon>Staphylococcaceae</taxon>
        <taxon>Staphylococcus</taxon>
    </lineage>
</organism>
<dbReference type="EC" id="2.3.1.-" evidence="3"/>
<dbReference type="Proteomes" id="UP000254412">
    <property type="component" value="Unassembled WGS sequence"/>
</dbReference>
<dbReference type="EMBL" id="UHDS01000001">
    <property type="protein sequence ID" value="SUM54174.1"/>
    <property type="molecule type" value="Genomic_DNA"/>
</dbReference>
<dbReference type="InterPro" id="IPR000182">
    <property type="entry name" value="GNAT_dom"/>
</dbReference>
<keyword evidence="3" id="KW-0808">Transferase</keyword>
<name>A0A291JIH3_9STAP</name>
<feature type="domain" description="N-acetyltransferase" evidence="1">
    <location>
        <begin position="25"/>
        <end position="179"/>
    </location>
</feature>
<dbReference type="Pfam" id="PF13302">
    <property type="entry name" value="Acetyltransf_3"/>
    <property type="match status" value="1"/>
</dbReference>
<dbReference type="InterPro" id="IPR051908">
    <property type="entry name" value="Ribosomal_N-acetyltransferase"/>
</dbReference>
<dbReference type="InterPro" id="IPR016181">
    <property type="entry name" value="Acyl_CoA_acyltransferase"/>
</dbReference>
<evidence type="ECO:0000313" key="3">
    <source>
        <dbReference type="EMBL" id="SUM54174.1"/>
    </source>
</evidence>
<dbReference type="GeneID" id="66775865"/>
<dbReference type="Proteomes" id="UP000240400">
    <property type="component" value="Unassembled WGS sequence"/>
</dbReference>
<gene>
    <name evidence="3" type="primary">ydaF_2</name>
    <name evidence="2" type="ORF">BUZ61_02210</name>
    <name evidence="3" type="ORF">NCTC13834_00459</name>
</gene>
<proteinExistence type="predicted"/>
<dbReference type="GO" id="GO:0008999">
    <property type="term" value="F:protein-N-terminal-alanine acetyltransferase activity"/>
    <property type="evidence" value="ECO:0007669"/>
    <property type="project" value="TreeGrafter"/>
</dbReference>
<protein>
    <submittedName>
        <fullName evidence="2 3">Acetyltransferase</fullName>
        <ecNumber evidence="3">2.3.1.-</ecNumber>
    </submittedName>
</protein>
<dbReference type="GO" id="GO:0005737">
    <property type="term" value="C:cytoplasm"/>
    <property type="evidence" value="ECO:0007669"/>
    <property type="project" value="TreeGrafter"/>
</dbReference>
<accession>A0A291JIH3</accession>